<name>M7TVW4_BOTF1</name>
<proteinExistence type="predicted"/>
<accession>M7TVW4</accession>
<evidence type="ECO:0000313" key="2">
    <source>
        <dbReference type="EMBL" id="EMR87751.1"/>
    </source>
</evidence>
<dbReference type="EMBL" id="KB707809">
    <property type="protein sequence ID" value="EMR87751.1"/>
    <property type="molecule type" value="Genomic_DNA"/>
</dbReference>
<dbReference type="AlphaFoldDB" id="M7TVW4"/>
<dbReference type="Proteomes" id="UP000012045">
    <property type="component" value="Unassembled WGS sequence"/>
</dbReference>
<gene>
    <name evidence="2" type="ORF">BcDW1_3613</name>
</gene>
<organism evidence="2 3">
    <name type="scientific">Botryotinia fuckeliana (strain BcDW1)</name>
    <name type="common">Noble rot fungus</name>
    <name type="synonym">Botrytis cinerea</name>
    <dbReference type="NCBI Taxonomy" id="1290391"/>
    <lineage>
        <taxon>Eukaryota</taxon>
        <taxon>Fungi</taxon>
        <taxon>Dikarya</taxon>
        <taxon>Ascomycota</taxon>
        <taxon>Pezizomycotina</taxon>
        <taxon>Leotiomycetes</taxon>
        <taxon>Helotiales</taxon>
        <taxon>Sclerotiniaceae</taxon>
        <taxon>Botrytis</taxon>
    </lineage>
</organism>
<dbReference type="HOGENOM" id="CLU_1815502_0_0_1"/>
<evidence type="ECO:0000313" key="3">
    <source>
        <dbReference type="Proteomes" id="UP000012045"/>
    </source>
</evidence>
<sequence length="142" mass="16092">MPRSAQYCITLPVEIIDIRPPQLAQSPRKPIPLGGWAVGRYVRVDKLLLYLAPSLQKLKSSLIYHSAEVVNDAKARLTKQDETTPTNLSSQYPTRDTPETKDTHILILLCLARSYWPPCESTPPIFLTKSTKLSRIIFKYPT</sequence>
<feature type="region of interest" description="Disordered" evidence="1">
    <location>
        <begin position="76"/>
        <end position="98"/>
    </location>
</feature>
<feature type="compositionally biased region" description="Polar residues" evidence="1">
    <location>
        <begin position="83"/>
        <end position="94"/>
    </location>
</feature>
<reference evidence="3" key="1">
    <citation type="journal article" date="2013" name="Genome Announc.">
        <title>Draft genome sequence of Botrytis cinerea BcDW1, inoculum for noble rot of grape berries.</title>
        <authorList>
            <person name="Blanco-Ulate B."/>
            <person name="Allen G."/>
            <person name="Powell A.L."/>
            <person name="Cantu D."/>
        </authorList>
    </citation>
    <scope>NUCLEOTIDE SEQUENCE [LARGE SCALE GENOMIC DNA]</scope>
    <source>
        <strain evidence="3">BcDW1</strain>
    </source>
</reference>
<evidence type="ECO:0000256" key="1">
    <source>
        <dbReference type="SAM" id="MobiDB-lite"/>
    </source>
</evidence>
<protein>
    <submittedName>
        <fullName evidence="2">Uncharacterized protein</fullName>
    </submittedName>
</protein>